<proteinExistence type="predicted"/>
<dbReference type="RefSeq" id="WP_088485062.1">
    <property type="nucleotide sequence ID" value="NZ_NISI01000010.1"/>
</dbReference>
<sequence>MIFLLAVLPFQFVWGAAAGYCRHEPGSEVSHFGHHLHKHQSTAGKASDAAGDSAKQLAGEDADCISCHFSCASFPSDVAVSLLSDEVGHVVPTVRQASFWLLVPSIDRPNWASPS</sequence>
<dbReference type="OrthoDB" id="6717343at2"/>
<dbReference type="AlphaFoldDB" id="A0A254N6T3"/>
<protein>
    <recommendedName>
        <fullName evidence="3">Cobalt-zinc-cadmium resistance protein</fullName>
    </recommendedName>
</protein>
<dbReference type="EMBL" id="NISI01000010">
    <property type="protein sequence ID" value="OWR02087.1"/>
    <property type="molecule type" value="Genomic_DNA"/>
</dbReference>
<dbReference type="Proteomes" id="UP000197446">
    <property type="component" value="Unassembled WGS sequence"/>
</dbReference>
<keyword evidence="2" id="KW-1185">Reference proteome</keyword>
<organism evidence="1 2">
    <name type="scientific">Roseateles puraquae</name>
    <dbReference type="NCBI Taxonomy" id="431059"/>
    <lineage>
        <taxon>Bacteria</taxon>
        <taxon>Pseudomonadati</taxon>
        <taxon>Pseudomonadota</taxon>
        <taxon>Betaproteobacteria</taxon>
        <taxon>Burkholderiales</taxon>
        <taxon>Sphaerotilaceae</taxon>
        <taxon>Roseateles</taxon>
    </lineage>
</organism>
<comment type="caution">
    <text evidence="1">The sequence shown here is derived from an EMBL/GenBank/DDBJ whole genome shotgun (WGS) entry which is preliminary data.</text>
</comment>
<accession>A0A254N6T3</accession>
<evidence type="ECO:0000313" key="1">
    <source>
        <dbReference type="EMBL" id="OWR02087.1"/>
    </source>
</evidence>
<evidence type="ECO:0000313" key="2">
    <source>
        <dbReference type="Proteomes" id="UP000197446"/>
    </source>
</evidence>
<name>A0A254N6T3_9BURK</name>
<evidence type="ECO:0008006" key="3">
    <source>
        <dbReference type="Google" id="ProtNLM"/>
    </source>
</evidence>
<gene>
    <name evidence="1" type="ORF">CDO81_20295</name>
</gene>
<reference evidence="1 2" key="1">
    <citation type="journal article" date="2007" name="Int. J. Syst. Evol. Microbiol.">
        <title>Description of Pelomonas aquatica sp. nov. and Pelomonas puraquae sp. nov., isolated from industrial and haemodialysis water.</title>
        <authorList>
            <person name="Gomila M."/>
            <person name="Bowien B."/>
            <person name="Falsen E."/>
            <person name="Moore E.R."/>
            <person name="Lalucat J."/>
        </authorList>
    </citation>
    <scope>NUCLEOTIDE SEQUENCE [LARGE SCALE GENOMIC DNA]</scope>
    <source>
        <strain evidence="1 2">CCUG 52769</strain>
    </source>
</reference>